<dbReference type="Proteomes" id="UP000027138">
    <property type="component" value="Unassembled WGS sequence"/>
</dbReference>
<dbReference type="OrthoDB" id="1263307at2759"/>
<organism evidence="4 5">
    <name type="scientific">Jatropha curcas</name>
    <name type="common">Barbados nut</name>
    <dbReference type="NCBI Taxonomy" id="180498"/>
    <lineage>
        <taxon>Eukaryota</taxon>
        <taxon>Viridiplantae</taxon>
        <taxon>Streptophyta</taxon>
        <taxon>Embryophyta</taxon>
        <taxon>Tracheophyta</taxon>
        <taxon>Spermatophyta</taxon>
        <taxon>Magnoliopsida</taxon>
        <taxon>eudicotyledons</taxon>
        <taxon>Gunneridae</taxon>
        <taxon>Pentapetalae</taxon>
        <taxon>rosids</taxon>
        <taxon>fabids</taxon>
        <taxon>Malpighiales</taxon>
        <taxon>Euphorbiaceae</taxon>
        <taxon>Crotonoideae</taxon>
        <taxon>Jatropheae</taxon>
        <taxon>Jatropha</taxon>
    </lineage>
</organism>
<dbReference type="SUPFAM" id="SSF53474">
    <property type="entry name" value="alpha/beta-Hydrolases"/>
    <property type="match status" value="1"/>
</dbReference>
<dbReference type="InterPro" id="IPR000073">
    <property type="entry name" value="AB_hydrolase_1"/>
</dbReference>
<dbReference type="KEGG" id="jcu:105630558"/>
<name>A0A067L283_JATCU</name>
<evidence type="ECO:0000313" key="4">
    <source>
        <dbReference type="EMBL" id="KDP41318.1"/>
    </source>
</evidence>
<dbReference type="GO" id="GO:0080031">
    <property type="term" value="F:methyl salicylate esterase activity"/>
    <property type="evidence" value="ECO:0007669"/>
    <property type="project" value="TreeGrafter"/>
</dbReference>
<evidence type="ECO:0000313" key="5">
    <source>
        <dbReference type="Proteomes" id="UP000027138"/>
    </source>
</evidence>
<dbReference type="Gene3D" id="3.40.50.1820">
    <property type="entry name" value="alpha/beta hydrolase"/>
    <property type="match status" value="1"/>
</dbReference>
<evidence type="ECO:0000256" key="1">
    <source>
        <dbReference type="ARBA" id="ARBA00022801"/>
    </source>
</evidence>
<dbReference type="PANTHER" id="PTHR10992">
    <property type="entry name" value="METHYLESTERASE FAMILY MEMBER"/>
    <property type="match status" value="1"/>
</dbReference>
<proteinExistence type="predicted"/>
<dbReference type="InterPro" id="IPR045889">
    <property type="entry name" value="MES/HNL"/>
</dbReference>
<dbReference type="GO" id="GO:0080032">
    <property type="term" value="F:methyl jasmonate esterase activity"/>
    <property type="evidence" value="ECO:0007669"/>
    <property type="project" value="TreeGrafter"/>
</dbReference>
<dbReference type="GO" id="GO:0009694">
    <property type="term" value="P:jasmonic acid metabolic process"/>
    <property type="evidence" value="ECO:0007669"/>
    <property type="project" value="TreeGrafter"/>
</dbReference>
<keyword evidence="1" id="KW-0378">Hydrolase</keyword>
<keyword evidence="5" id="KW-1185">Reference proteome</keyword>
<dbReference type="AlphaFoldDB" id="A0A067L283"/>
<dbReference type="InterPro" id="IPR029058">
    <property type="entry name" value="AB_hydrolase_fold"/>
</dbReference>
<evidence type="ECO:0000256" key="2">
    <source>
        <dbReference type="SAM" id="MobiDB-lite"/>
    </source>
</evidence>
<reference evidence="4 5" key="1">
    <citation type="journal article" date="2014" name="PLoS ONE">
        <title>Global Analysis of Gene Expression Profiles in Physic Nut (Jatropha curcas L.) Seedlings Exposed to Salt Stress.</title>
        <authorList>
            <person name="Zhang L."/>
            <person name="Zhang C."/>
            <person name="Wu P."/>
            <person name="Chen Y."/>
            <person name="Li M."/>
            <person name="Jiang H."/>
            <person name="Wu G."/>
        </authorList>
    </citation>
    <scope>NUCLEOTIDE SEQUENCE [LARGE SCALE GENOMIC DNA]</scope>
    <source>
        <strain evidence="5">cv. GZQX0401</strain>
        <tissue evidence="4">Young leaves</tissue>
    </source>
</reference>
<sequence length="391" mass="43126">MGNSLVCINPSSSVLDNEQRAKKKVSSSGKSNGFFPPPPPPPSSSSKPKKEELLMDDKVLAEQAMAAAMLFRQHQKNGNDLPFPRSTSVVYHSHGSNKKQSFTKSYSSRQRSLAHDPLLRPNQLLNQELKIDHQSETNHLILVHGGGFGAWCWYKIMTLLEESGFKVDAIDLTGSGTHSSDTNTIATLSHYIKPLIDILVKLKQGEKVILVGHDIGGACISCAMELFPSKIAKSVFISATMLSNGQSAFDILSQQTDSTDLMRQAQVFLYGNGKDNPPTAIDLDKAFLRDLLFNQTSPKDIALASVSMRPIPIAPVLEKLSLSDNNYGSVRRFYIKTQEDFAIPVSLQESMINSNPPEQVFQIKGSDHAPFFSKPQALHRILIEILQILPK</sequence>
<dbReference type="Pfam" id="PF12697">
    <property type="entry name" value="Abhydrolase_6"/>
    <property type="match status" value="1"/>
</dbReference>
<dbReference type="PANTHER" id="PTHR10992:SF1025">
    <property type="entry name" value="METHYLESTERASE 15, CHLOROPLASTIC-RELATED"/>
    <property type="match status" value="1"/>
</dbReference>
<dbReference type="GO" id="GO:0080030">
    <property type="term" value="F:methyl indole-3-acetate esterase activity"/>
    <property type="evidence" value="ECO:0007669"/>
    <property type="project" value="TreeGrafter"/>
</dbReference>
<dbReference type="GO" id="GO:0009696">
    <property type="term" value="P:salicylic acid metabolic process"/>
    <property type="evidence" value="ECO:0007669"/>
    <property type="project" value="TreeGrafter"/>
</dbReference>
<protein>
    <recommendedName>
        <fullName evidence="3">AB hydrolase-1 domain-containing protein</fullName>
    </recommendedName>
</protein>
<accession>A0A067L283</accession>
<evidence type="ECO:0000259" key="3">
    <source>
        <dbReference type="Pfam" id="PF12697"/>
    </source>
</evidence>
<feature type="domain" description="AB hydrolase-1" evidence="3">
    <location>
        <begin position="140"/>
        <end position="378"/>
    </location>
</feature>
<feature type="region of interest" description="Disordered" evidence="2">
    <location>
        <begin position="1"/>
        <end position="51"/>
    </location>
</feature>
<dbReference type="FunFam" id="3.40.50.1820:FF:000025">
    <property type="entry name" value="putative methylesterase 11, chloroplastic"/>
    <property type="match status" value="1"/>
</dbReference>
<gene>
    <name evidence="4" type="ORF">JCGZ_15725</name>
</gene>
<dbReference type="EMBL" id="KK914318">
    <property type="protein sequence ID" value="KDP41318.1"/>
    <property type="molecule type" value="Genomic_DNA"/>
</dbReference>